<accession>A0A183S757</accession>
<dbReference type="OrthoDB" id="8922241at2759"/>
<reference evidence="3" key="1">
    <citation type="submission" date="2016-06" db="UniProtKB">
        <authorList>
            <consortium name="WormBaseParasite"/>
        </authorList>
    </citation>
    <scope>IDENTIFICATION</scope>
</reference>
<reference evidence="1 2" key="2">
    <citation type="submission" date="2018-11" db="EMBL/GenBank/DDBJ databases">
        <authorList>
            <consortium name="Pathogen Informatics"/>
        </authorList>
    </citation>
    <scope>NUCLEOTIDE SEQUENCE [LARGE SCALE GENOMIC DNA]</scope>
    <source>
        <strain evidence="1 2">NST_G2</strain>
    </source>
</reference>
<name>A0A183S757_SCHSO</name>
<dbReference type="Proteomes" id="UP000275846">
    <property type="component" value="Unassembled WGS sequence"/>
</dbReference>
<sequence>MHKDLKAWTQACLSCQRSNAVVLTTLLYGAEMQTVYSKQARKLKHFYLSCLRSIDTLKNSLKQWQIIPATWEDLAVDRLAWRSAVKTGAAIYETNWIAAVNAKRVARKSQVPHCQHNGDSIPTSPHCDCTFTGDPVPEALTHSRDHCLHCPHAFTHRMGLHGFMHIHENGIHRDANPQHLPTY</sequence>
<protein>
    <submittedName>
        <fullName evidence="3">C2H2-type domain-containing protein</fullName>
    </submittedName>
</protein>
<evidence type="ECO:0000313" key="3">
    <source>
        <dbReference type="WBParaSite" id="SSLN_0000005701-mRNA-1"/>
    </source>
</evidence>
<dbReference type="WBParaSite" id="SSLN_0000005701-mRNA-1">
    <property type="protein sequence ID" value="SSLN_0000005701-mRNA-1"/>
    <property type="gene ID" value="SSLN_0000005701"/>
</dbReference>
<organism evidence="3">
    <name type="scientific">Schistocephalus solidus</name>
    <name type="common">Tapeworm</name>
    <dbReference type="NCBI Taxonomy" id="70667"/>
    <lineage>
        <taxon>Eukaryota</taxon>
        <taxon>Metazoa</taxon>
        <taxon>Spiralia</taxon>
        <taxon>Lophotrochozoa</taxon>
        <taxon>Platyhelminthes</taxon>
        <taxon>Cestoda</taxon>
        <taxon>Eucestoda</taxon>
        <taxon>Diphyllobothriidea</taxon>
        <taxon>Diphyllobothriidae</taxon>
        <taxon>Schistocephalus</taxon>
    </lineage>
</organism>
<keyword evidence="2" id="KW-1185">Reference proteome</keyword>
<evidence type="ECO:0000313" key="2">
    <source>
        <dbReference type="Proteomes" id="UP000275846"/>
    </source>
</evidence>
<proteinExistence type="predicted"/>
<dbReference type="EMBL" id="UYSU01000027">
    <property type="protein sequence ID" value="VDL81061.1"/>
    <property type="molecule type" value="Genomic_DNA"/>
</dbReference>
<gene>
    <name evidence="1" type="ORF">SSLN_LOCUS55</name>
</gene>
<evidence type="ECO:0000313" key="1">
    <source>
        <dbReference type="EMBL" id="VDL81061.1"/>
    </source>
</evidence>
<dbReference type="AlphaFoldDB" id="A0A183S757"/>